<dbReference type="Pfam" id="PF12146">
    <property type="entry name" value="Hydrolase_4"/>
    <property type="match status" value="1"/>
</dbReference>
<evidence type="ECO:0000259" key="1">
    <source>
        <dbReference type="Pfam" id="PF12146"/>
    </source>
</evidence>
<dbReference type="OrthoDB" id="9788260at2"/>
<dbReference type="InterPro" id="IPR029058">
    <property type="entry name" value="AB_hydrolase_fold"/>
</dbReference>
<dbReference type="Proteomes" id="UP000316030">
    <property type="component" value="Unassembled WGS sequence"/>
</dbReference>
<dbReference type="InterPro" id="IPR051044">
    <property type="entry name" value="MAG_DAG_Lipase"/>
</dbReference>
<dbReference type="SUPFAM" id="SSF53474">
    <property type="entry name" value="alpha/beta-Hydrolases"/>
    <property type="match status" value="1"/>
</dbReference>
<accession>A0A521B425</accession>
<keyword evidence="3" id="KW-1185">Reference proteome</keyword>
<name>A0A521B425_9RHOB</name>
<evidence type="ECO:0000313" key="3">
    <source>
        <dbReference type="Proteomes" id="UP000316030"/>
    </source>
</evidence>
<dbReference type="AlphaFoldDB" id="A0A521B425"/>
<dbReference type="InterPro" id="IPR022742">
    <property type="entry name" value="Hydrolase_4"/>
</dbReference>
<reference evidence="2 3" key="1">
    <citation type="submission" date="2017-05" db="EMBL/GenBank/DDBJ databases">
        <authorList>
            <person name="Varghese N."/>
            <person name="Submissions S."/>
        </authorList>
    </citation>
    <scope>NUCLEOTIDE SEQUENCE [LARGE SCALE GENOMIC DNA]</scope>
    <source>
        <strain evidence="2 3">DSM 29506</strain>
    </source>
</reference>
<organism evidence="2 3">
    <name type="scientific">Thalassovita litoralis</name>
    <dbReference type="NCBI Taxonomy" id="1010611"/>
    <lineage>
        <taxon>Bacteria</taxon>
        <taxon>Pseudomonadati</taxon>
        <taxon>Pseudomonadota</taxon>
        <taxon>Alphaproteobacteria</taxon>
        <taxon>Rhodobacterales</taxon>
        <taxon>Roseobacteraceae</taxon>
        <taxon>Thalassovita</taxon>
    </lineage>
</organism>
<protein>
    <submittedName>
        <fullName evidence="2">Lysophospholipase</fullName>
    </submittedName>
</protein>
<dbReference type="EMBL" id="FXTO01000002">
    <property type="protein sequence ID" value="SMO41819.1"/>
    <property type="molecule type" value="Genomic_DNA"/>
</dbReference>
<feature type="domain" description="Serine aminopeptidase S33" evidence="1">
    <location>
        <begin position="39"/>
        <end position="291"/>
    </location>
</feature>
<dbReference type="Gene3D" id="3.40.50.1820">
    <property type="entry name" value="alpha/beta hydrolase"/>
    <property type="match status" value="1"/>
</dbReference>
<dbReference type="RefSeq" id="WP_142491859.1">
    <property type="nucleotide sequence ID" value="NZ_FXTO01000002.1"/>
</dbReference>
<dbReference type="PANTHER" id="PTHR11614">
    <property type="entry name" value="PHOSPHOLIPASE-RELATED"/>
    <property type="match status" value="1"/>
</dbReference>
<evidence type="ECO:0000313" key="2">
    <source>
        <dbReference type="EMBL" id="SMO41819.1"/>
    </source>
</evidence>
<gene>
    <name evidence="2" type="ORF">SAMN06265173_10288</name>
</gene>
<proteinExistence type="predicted"/>
<sequence length="322" mass="35012">MTPAPFLSDIAAPAPNGAAYWLDCADGVRVRAVLWGKDAPKGTVFMFPGRTEYAEKYVHTAAALEQGGYATFAMDWRGQGLADRLIDNPAVGHVGHFTDYQQDVAAMVTAAETLNLPKPWFLIAHSMGGAIGLRAVIEGLPVKACAFTGPMWGIIMNPATRPAAWAISWASRVIGAAENFAPSTRGEAYVLAEPFKDNTLTTDPDMFQFMKDHVLAHPELSLGGPSLNWLHEALRDTLELSRRPAPNLPCLTFLGSNERIVDPKRIHARMAGWPGGELQIIDGGEHEILMEGPETRNRVLGQIMTLFDTARTRPDQTAPLAC</sequence>